<keyword evidence="2" id="KW-0418">Kinase</keyword>
<dbReference type="GeneID" id="94843029"/>
<dbReference type="OrthoDB" id="4062651at2759"/>
<evidence type="ECO:0000259" key="1">
    <source>
        <dbReference type="PROSITE" id="PS50011"/>
    </source>
</evidence>
<dbReference type="Pfam" id="PF00069">
    <property type="entry name" value="Pkinase"/>
    <property type="match status" value="1"/>
</dbReference>
<dbReference type="PROSITE" id="PS50011">
    <property type="entry name" value="PROTEIN_KINASE_DOM"/>
    <property type="match status" value="1"/>
</dbReference>
<name>A0A1J4JUI4_9EUKA</name>
<accession>A0A1J4JUI4</accession>
<dbReference type="SUPFAM" id="SSF56112">
    <property type="entry name" value="Protein kinase-like (PK-like)"/>
    <property type="match status" value="1"/>
</dbReference>
<dbReference type="VEuPathDB" id="TrichDB:TRFO_32127"/>
<dbReference type="PANTHER" id="PTHR24361">
    <property type="entry name" value="MITOGEN-ACTIVATED KINASE KINASE KINASE"/>
    <property type="match status" value="1"/>
</dbReference>
<sequence length="343" mass="39265">MYLSNHEAITKSYTIIQELPSGFLGPSVIVKHKASEEVRVCKICHKHFIGGPEQVESFKQHISRLNSLNLSFVVPYVDIIENESDLYIFRKYVEFGSLTDFVNFSSNMSNSDVKHIFGIVVKNFIQLHQNRIFPCSIKPSNIFIDSSESILITDLYVLTSDISWAMQTADPMQLAFLAPEFFDRSANPSSYSDIWSLGTLLFYLRSRTLPWPTKNVCMMIKNITMAHFTIPCFLEQSPEFDWIMNQCINRSAEARPIIEDLLNPKIIRKCKSRTGSVPLPYKLGQSAQMLIKPESRKASVFLHYGAMANSERRRKRQLSSGSISTSSYTIRCRFIRPDSDNND</sequence>
<reference evidence="2" key="1">
    <citation type="submission" date="2016-10" db="EMBL/GenBank/DDBJ databases">
        <authorList>
            <person name="Benchimol M."/>
            <person name="Almeida L.G."/>
            <person name="Vasconcelos A.T."/>
            <person name="Perreira-Neves A."/>
            <person name="Rosa I.A."/>
            <person name="Tasca T."/>
            <person name="Bogo M.R."/>
            <person name="de Souza W."/>
        </authorList>
    </citation>
    <scope>NUCLEOTIDE SEQUENCE [LARGE SCALE GENOMIC DNA]</scope>
    <source>
        <strain evidence="2">K</strain>
    </source>
</reference>
<gene>
    <name evidence="2" type="ORF">TRFO_32127</name>
</gene>
<evidence type="ECO:0000313" key="3">
    <source>
        <dbReference type="Proteomes" id="UP000179807"/>
    </source>
</evidence>
<proteinExistence type="predicted"/>
<dbReference type="Proteomes" id="UP000179807">
    <property type="component" value="Unassembled WGS sequence"/>
</dbReference>
<comment type="caution">
    <text evidence="2">The sequence shown here is derived from an EMBL/GenBank/DDBJ whole genome shotgun (WGS) entry which is preliminary data.</text>
</comment>
<dbReference type="InterPro" id="IPR000719">
    <property type="entry name" value="Prot_kinase_dom"/>
</dbReference>
<dbReference type="GO" id="GO:0005524">
    <property type="term" value="F:ATP binding"/>
    <property type="evidence" value="ECO:0007669"/>
    <property type="project" value="InterPro"/>
</dbReference>
<dbReference type="RefSeq" id="XP_068354316.1">
    <property type="nucleotide sequence ID" value="XM_068508325.1"/>
</dbReference>
<feature type="domain" description="Protein kinase" evidence="1">
    <location>
        <begin position="13"/>
        <end position="266"/>
    </location>
</feature>
<dbReference type="PANTHER" id="PTHR24361:SF613">
    <property type="entry name" value="NUCLEAR RECEPTOR-BINDING PROTEIN-RELATED"/>
    <property type="match status" value="1"/>
</dbReference>
<dbReference type="SMART" id="SM00220">
    <property type="entry name" value="S_TKc"/>
    <property type="match status" value="1"/>
</dbReference>
<keyword evidence="2" id="KW-0808">Transferase</keyword>
<organism evidence="2 3">
    <name type="scientific">Tritrichomonas foetus</name>
    <dbReference type="NCBI Taxonomy" id="1144522"/>
    <lineage>
        <taxon>Eukaryota</taxon>
        <taxon>Metamonada</taxon>
        <taxon>Parabasalia</taxon>
        <taxon>Tritrichomonadida</taxon>
        <taxon>Tritrichomonadidae</taxon>
        <taxon>Tritrichomonas</taxon>
    </lineage>
</organism>
<dbReference type="GO" id="GO:0004674">
    <property type="term" value="F:protein serine/threonine kinase activity"/>
    <property type="evidence" value="ECO:0007669"/>
    <property type="project" value="TreeGrafter"/>
</dbReference>
<keyword evidence="3" id="KW-1185">Reference proteome</keyword>
<dbReference type="EMBL" id="MLAK01000925">
    <property type="protein sequence ID" value="OHT01180.1"/>
    <property type="molecule type" value="Genomic_DNA"/>
</dbReference>
<dbReference type="InterPro" id="IPR011009">
    <property type="entry name" value="Kinase-like_dom_sf"/>
</dbReference>
<dbReference type="CDD" id="cd00180">
    <property type="entry name" value="PKc"/>
    <property type="match status" value="1"/>
</dbReference>
<dbReference type="AlphaFoldDB" id="A0A1J4JUI4"/>
<evidence type="ECO:0000313" key="2">
    <source>
        <dbReference type="EMBL" id="OHT01180.1"/>
    </source>
</evidence>
<protein>
    <submittedName>
        <fullName evidence="2">CAMK family protein kinase</fullName>
    </submittedName>
</protein>
<dbReference type="Gene3D" id="1.10.510.10">
    <property type="entry name" value="Transferase(Phosphotransferase) domain 1"/>
    <property type="match status" value="1"/>
</dbReference>
<dbReference type="InterPro" id="IPR053235">
    <property type="entry name" value="Ser_Thr_kinase"/>
</dbReference>
<dbReference type="GO" id="GO:0005737">
    <property type="term" value="C:cytoplasm"/>
    <property type="evidence" value="ECO:0007669"/>
    <property type="project" value="TreeGrafter"/>
</dbReference>